<reference evidence="4" key="1">
    <citation type="journal article" date="2023" name="bioRxiv">
        <title>Complete genome of the Medicago anthracnose fungus, Colletotrichum destructivum, reveals a mini-chromosome-like region within a core chromosome.</title>
        <authorList>
            <person name="Lapalu N."/>
            <person name="Simon A."/>
            <person name="Lu A."/>
            <person name="Plaumann P.-L."/>
            <person name="Amselem J."/>
            <person name="Pigne S."/>
            <person name="Auger A."/>
            <person name="Koch C."/>
            <person name="Dallery J.-F."/>
            <person name="O'Connell R.J."/>
        </authorList>
    </citation>
    <scope>NUCLEOTIDE SEQUENCE [LARGE SCALE GENOMIC DNA]</scope>
    <source>
        <strain evidence="4">CBS 520.97</strain>
    </source>
</reference>
<feature type="domain" description="C3H1-type" evidence="2">
    <location>
        <begin position="1"/>
        <end position="25"/>
    </location>
</feature>
<organism evidence="3 4">
    <name type="scientific">Colletotrichum destructivum</name>
    <dbReference type="NCBI Taxonomy" id="34406"/>
    <lineage>
        <taxon>Eukaryota</taxon>
        <taxon>Fungi</taxon>
        <taxon>Dikarya</taxon>
        <taxon>Ascomycota</taxon>
        <taxon>Pezizomycotina</taxon>
        <taxon>Sordariomycetes</taxon>
        <taxon>Hypocreomycetidae</taxon>
        <taxon>Glomerellales</taxon>
        <taxon>Glomerellaceae</taxon>
        <taxon>Colletotrichum</taxon>
        <taxon>Colletotrichum destructivum species complex</taxon>
    </lineage>
</organism>
<keyword evidence="1" id="KW-0479">Metal-binding</keyword>
<name>A0AAX4J4V9_9PEZI</name>
<dbReference type="EMBL" id="CP137315">
    <property type="protein sequence ID" value="WQF90380.1"/>
    <property type="molecule type" value="Genomic_DNA"/>
</dbReference>
<keyword evidence="1" id="KW-0862">Zinc</keyword>
<dbReference type="Proteomes" id="UP001322277">
    <property type="component" value="Chromosome 11"/>
</dbReference>
<dbReference type="InterPro" id="IPR000571">
    <property type="entry name" value="Znf_CCCH"/>
</dbReference>
<gene>
    <name evidence="3" type="ORF">CDEST_15394</name>
</gene>
<evidence type="ECO:0000313" key="4">
    <source>
        <dbReference type="Proteomes" id="UP001322277"/>
    </source>
</evidence>
<evidence type="ECO:0000259" key="2">
    <source>
        <dbReference type="PROSITE" id="PS50103"/>
    </source>
</evidence>
<dbReference type="AlphaFoldDB" id="A0AAX4J4V9"/>
<protein>
    <submittedName>
        <fullName evidence="3">Zinc finger, CCCH-type</fullName>
    </submittedName>
</protein>
<sequence>MTTCAFFEHGRCRQAERCVFAHVKDDEPPRNLLDGSIYSTAGLPSMKGTSKPLTKLPSVARIINLPHGNAGAVSCILSRLGIHLGTESIRIQHQVSIDDVQVKGTYAEIISAGGEQFAQELYEAFRKGNVKTLHGYHNVDVIVLQ</sequence>
<proteinExistence type="predicted"/>
<dbReference type="GO" id="GO:0008270">
    <property type="term" value="F:zinc ion binding"/>
    <property type="evidence" value="ECO:0007669"/>
    <property type="project" value="UniProtKB-KW"/>
</dbReference>
<dbReference type="GeneID" id="87951894"/>
<keyword evidence="1" id="KW-0863">Zinc-finger</keyword>
<evidence type="ECO:0000256" key="1">
    <source>
        <dbReference type="PROSITE-ProRule" id="PRU00723"/>
    </source>
</evidence>
<evidence type="ECO:0000313" key="3">
    <source>
        <dbReference type="EMBL" id="WQF90380.1"/>
    </source>
</evidence>
<dbReference type="KEGG" id="cdet:87951894"/>
<keyword evidence="4" id="KW-1185">Reference proteome</keyword>
<dbReference type="RefSeq" id="XP_062787601.1">
    <property type="nucleotide sequence ID" value="XM_062931550.1"/>
</dbReference>
<dbReference type="PROSITE" id="PS50103">
    <property type="entry name" value="ZF_C3H1"/>
    <property type="match status" value="1"/>
</dbReference>
<feature type="zinc finger region" description="C3H1-type" evidence="1">
    <location>
        <begin position="1"/>
        <end position="25"/>
    </location>
</feature>
<accession>A0AAX4J4V9</accession>